<dbReference type="PROSITE" id="PS51819">
    <property type="entry name" value="VOC"/>
    <property type="match status" value="1"/>
</dbReference>
<dbReference type="CDD" id="cd07246">
    <property type="entry name" value="VOC_like"/>
    <property type="match status" value="1"/>
</dbReference>
<dbReference type="RefSeq" id="WP_137006538.1">
    <property type="nucleotide sequence ID" value="NZ_CP039925.1"/>
</dbReference>
<dbReference type="SUPFAM" id="SSF54593">
    <property type="entry name" value="Glyoxalase/Bleomycin resistance protein/Dihydroxybiphenyl dioxygenase"/>
    <property type="match status" value="1"/>
</dbReference>
<name>A0A4D7Z8M3_AGRTU</name>
<gene>
    <name evidence="2" type="ORF">CFBP7129_29485</name>
</gene>
<feature type="domain" description="VOC" evidence="1">
    <location>
        <begin position="6"/>
        <end position="136"/>
    </location>
</feature>
<evidence type="ECO:0000259" key="1">
    <source>
        <dbReference type="PROSITE" id="PS51819"/>
    </source>
</evidence>
<proteinExistence type="predicted"/>
<dbReference type="InterPro" id="IPR004360">
    <property type="entry name" value="Glyas_Fos-R_dOase_dom"/>
</dbReference>
<reference evidence="2 3" key="1">
    <citation type="submission" date="2019-04" db="EMBL/GenBank/DDBJ databases">
        <title>Complete genome sequence of Agrobacterium tumefaciens CFBP7129.</title>
        <authorList>
            <person name="Haryono M."/>
            <person name="Lin Y.-C."/>
            <person name="Lai E.-M."/>
            <person name="Kuo C.-H."/>
        </authorList>
    </citation>
    <scope>NUCLEOTIDE SEQUENCE [LARGE SCALE GENOMIC DNA]</scope>
    <source>
        <strain evidence="2 3">CFBP7129</strain>
        <plasmid evidence="3">patcfbp7129b</plasmid>
    </source>
</reference>
<dbReference type="Pfam" id="PF00903">
    <property type="entry name" value="Glyoxalase"/>
    <property type="match status" value="1"/>
</dbReference>
<dbReference type="EMBL" id="CP039925">
    <property type="protein sequence ID" value="QCL98290.1"/>
    <property type="molecule type" value="Genomic_DNA"/>
</dbReference>
<dbReference type="AlphaFoldDB" id="A0A4D7Z8M3"/>
<dbReference type="InterPro" id="IPR037523">
    <property type="entry name" value="VOC_core"/>
</dbReference>
<dbReference type="PANTHER" id="PTHR34109">
    <property type="entry name" value="BNAUNNG04460D PROTEIN-RELATED"/>
    <property type="match status" value="1"/>
</dbReference>
<protein>
    <submittedName>
        <fullName evidence="2">VOC family protein</fullName>
    </submittedName>
</protein>
<organism evidence="2 3">
    <name type="scientific">Agrobacterium tumefaciens</name>
    <dbReference type="NCBI Taxonomy" id="358"/>
    <lineage>
        <taxon>Bacteria</taxon>
        <taxon>Pseudomonadati</taxon>
        <taxon>Pseudomonadota</taxon>
        <taxon>Alphaproteobacteria</taxon>
        <taxon>Hyphomicrobiales</taxon>
        <taxon>Rhizobiaceae</taxon>
        <taxon>Rhizobium/Agrobacterium group</taxon>
        <taxon>Agrobacterium</taxon>
        <taxon>Agrobacterium tumefaciens complex</taxon>
    </lineage>
</organism>
<evidence type="ECO:0000313" key="3">
    <source>
        <dbReference type="Proteomes" id="UP000298649"/>
    </source>
</evidence>
<dbReference type="InterPro" id="IPR029068">
    <property type="entry name" value="Glyas_Bleomycin-R_OHBP_Dase"/>
</dbReference>
<accession>A0A4D7Z8M3</accession>
<geneLocation type="plasmid" evidence="3">
    <name>patcfbp7129b</name>
</geneLocation>
<dbReference type="Proteomes" id="UP000298649">
    <property type="component" value="Plasmid pAtCFBP7129b"/>
</dbReference>
<evidence type="ECO:0000313" key="2">
    <source>
        <dbReference type="EMBL" id="QCL98290.1"/>
    </source>
</evidence>
<sequence>MTEDISLEFSLFVEHGREREAANFYAAAFGAQEENTSDIDGVLAAVEMRFGNLPVWVAGSNPNREKSPSYGGPFFPKEPGAVSTMFHLNVGNIEDVMQRALAAEAVVRDEIQTDIIGRRVASIFDPFGHIWALAERKAEGMSLAA</sequence>
<keyword evidence="2" id="KW-0614">Plasmid</keyword>
<dbReference type="Gene3D" id="3.10.180.10">
    <property type="entry name" value="2,3-Dihydroxybiphenyl 1,2-Dioxygenase, domain 1"/>
    <property type="match status" value="1"/>
</dbReference>